<dbReference type="CDD" id="cd00158">
    <property type="entry name" value="RHOD"/>
    <property type="match status" value="1"/>
</dbReference>
<evidence type="ECO:0000313" key="4">
    <source>
        <dbReference type="Proteomes" id="UP000192343"/>
    </source>
</evidence>
<dbReference type="SMART" id="SM00450">
    <property type="entry name" value="RHOD"/>
    <property type="match status" value="1"/>
</dbReference>
<dbReference type="RefSeq" id="WP_083050786.1">
    <property type="nucleotide sequence ID" value="NZ_CAXXQO010000003.1"/>
</dbReference>
<feature type="transmembrane region" description="Helical" evidence="1">
    <location>
        <begin position="6"/>
        <end position="26"/>
    </location>
</feature>
<dbReference type="AlphaFoldDB" id="A0A1Y1RX25"/>
<feature type="domain" description="Rhodanese" evidence="2">
    <location>
        <begin position="37"/>
        <end position="120"/>
    </location>
</feature>
<organism evidence="3 4">
    <name type="scientific">Marispirochaeta aestuarii</name>
    <dbReference type="NCBI Taxonomy" id="1963862"/>
    <lineage>
        <taxon>Bacteria</taxon>
        <taxon>Pseudomonadati</taxon>
        <taxon>Spirochaetota</taxon>
        <taxon>Spirochaetia</taxon>
        <taxon>Spirochaetales</taxon>
        <taxon>Spirochaetaceae</taxon>
        <taxon>Marispirochaeta</taxon>
    </lineage>
</organism>
<sequence>MDSSTLISLAGICAVAFLSIYSQVYLSRRKKRLADKIAAGPKVIDVRNPKEYRQDRYPGAINIPVQKLYMEPTKAGPKDVPILVYCQNGSRARRARRILKAYGYKDVTNAGGLEKLKALS</sequence>
<dbReference type="Gene3D" id="3.40.250.10">
    <property type="entry name" value="Rhodanese-like domain"/>
    <property type="match status" value="1"/>
</dbReference>
<evidence type="ECO:0000256" key="1">
    <source>
        <dbReference type="SAM" id="Phobius"/>
    </source>
</evidence>
<protein>
    <recommendedName>
        <fullName evidence="2">Rhodanese domain-containing protein</fullName>
    </recommendedName>
</protein>
<dbReference type="Pfam" id="PF00581">
    <property type="entry name" value="Rhodanese"/>
    <property type="match status" value="1"/>
</dbReference>
<accession>A0A1Y1RX25</accession>
<dbReference type="PANTHER" id="PTHR43031:SF1">
    <property type="entry name" value="PYRIDINE NUCLEOTIDE-DISULPHIDE OXIDOREDUCTASE"/>
    <property type="match status" value="1"/>
</dbReference>
<keyword evidence="4" id="KW-1185">Reference proteome</keyword>
<dbReference type="InterPro" id="IPR001763">
    <property type="entry name" value="Rhodanese-like_dom"/>
</dbReference>
<reference evidence="3 4" key="1">
    <citation type="submission" date="2017-03" db="EMBL/GenBank/DDBJ databases">
        <title>Draft Genome sequence of Marispirochaeta sp. strain JC444.</title>
        <authorList>
            <person name="Shivani Y."/>
            <person name="Subhash Y."/>
            <person name="Sasikala C."/>
            <person name="Ramana C."/>
        </authorList>
    </citation>
    <scope>NUCLEOTIDE SEQUENCE [LARGE SCALE GENOMIC DNA]</scope>
    <source>
        <strain evidence="3 4">JC444</strain>
    </source>
</reference>
<name>A0A1Y1RX25_9SPIO</name>
<keyword evidence="1" id="KW-0472">Membrane</keyword>
<comment type="caution">
    <text evidence="3">The sequence shown here is derived from an EMBL/GenBank/DDBJ whole genome shotgun (WGS) entry which is preliminary data.</text>
</comment>
<gene>
    <name evidence="3" type="ORF">B4O97_10905</name>
</gene>
<proteinExistence type="predicted"/>
<keyword evidence="1" id="KW-1133">Transmembrane helix</keyword>
<dbReference type="SUPFAM" id="SSF52821">
    <property type="entry name" value="Rhodanese/Cell cycle control phosphatase"/>
    <property type="match status" value="1"/>
</dbReference>
<dbReference type="InterPro" id="IPR050229">
    <property type="entry name" value="GlpE_sulfurtransferase"/>
</dbReference>
<evidence type="ECO:0000259" key="2">
    <source>
        <dbReference type="PROSITE" id="PS50206"/>
    </source>
</evidence>
<dbReference type="STRING" id="1963862.B4O97_10905"/>
<evidence type="ECO:0000313" key="3">
    <source>
        <dbReference type="EMBL" id="ORC34839.1"/>
    </source>
</evidence>
<dbReference type="InterPro" id="IPR036873">
    <property type="entry name" value="Rhodanese-like_dom_sf"/>
</dbReference>
<dbReference type="EMBL" id="MWQY01000011">
    <property type="protein sequence ID" value="ORC34839.1"/>
    <property type="molecule type" value="Genomic_DNA"/>
</dbReference>
<dbReference type="PANTHER" id="PTHR43031">
    <property type="entry name" value="FAD-DEPENDENT OXIDOREDUCTASE"/>
    <property type="match status" value="1"/>
</dbReference>
<dbReference type="PROSITE" id="PS50206">
    <property type="entry name" value="RHODANESE_3"/>
    <property type="match status" value="1"/>
</dbReference>
<dbReference type="Proteomes" id="UP000192343">
    <property type="component" value="Unassembled WGS sequence"/>
</dbReference>
<dbReference type="OrthoDB" id="9800872at2"/>
<keyword evidence="1" id="KW-0812">Transmembrane</keyword>